<evidence type="ECO:0000256" key="2">
    <source>
        <dbReference type="ARBA" id="ARBA00023054"/>
    </source>
</evidence>
<dbReference type="Pfam" id="PF09738">
    <property type="entry name" value="LRRFIP"/>
    <property type="match status" value="1"/>
</dbReference>
<evidence type="ECO:0000256" key="1">
    <source>
        <dbReference type="ARBA" id="ARBA00008275"/>
    </source>
</evidence>
<keyword evidence="2" id="KW-0175">Coiled coil</keyword>
<dbReference type="Gene3D" id="1.20.5.4090">
    <property type="match status" value="1"/>
</dbReference>
<dbReference type="PANTHER" id="PTHR19212:SF0">
    <property type="entry name" value="LD07988P"/>
    <property type="match status" value="1"/>
</dbReference>
<feature type="non-terminal residue" evidence="3">
    <location>
        <position position="1"/>
    </location>
</feature>
<reference evidence="3" key="1">
    <citation type="submission" date="2021-02" db="EMBL/GenBank/DDBJ databases">
        <authorList>
            <person name="Nowell W R."/>
        </authorList>
    </citation>
    <scope>NUCLEOTIDE SEQUENCE</scope>
</reference>
<dbReference type="InterPro" id="IPR019139">
    <property type="entry name" value="LRRFIP1/2"/>
</dbReference>
<dbReference type="Proteomes" id="UP000663864">
    <property type="component" value="Unassembled WGS sequence"/>
</dbReference>
<sequence>MMNMNGTLETNTNSLLLQKFLNGDIDLRSLEQRDLRCLLSELELKYKSLMIINSSMYNEKQALHYQVDTYKDILDEHYETFNQIKRQLKEKCK</sequence>
<dbReference type="PANTHER" id="PTHR19212">
    <property type="entry name" value="LEUCINE RICH REPEAT IN FLII INTERACTING PROTEIN"/>
    <property type="match status" value="1"/>
</dbReference>
<evidence type="ECO:0000313" key="3">
    <source>
        <dbReference type="EMBL" id="CAF1542446.1"/>
    </source>
</evidence>
<dbReference type="AlphaFoldDB" id="A0A815WEE2"/>
<protein>
    <submittedName>
        <fullName evidence="3">Uncharacterized protein</fullName>
    </submittedName>
</protein>
<dbReference type="GO" id="GO:0006355">
    <property type="term" value="P:regulation of DNA-templated transcription"/>
    <property type="evidence" value="ECO:0007669"/>
    <property type="project" value="InterPro"/>
</dbReference>
<dbReference type="EMBL" id="CAJNOT010013957">
    <property type="protein sequence ID" value="CAF1542446.1"/>
    <property type="molecule type" value="Genomic_DNA"/>
</dbReference>
<name>A0A815WEE2_9BILA</name>
<comment type="caution">
    <text evidence="3">The sequence shown here is derived from an EMBL/GenBank/DDBJ whole genome shotgun (WGS) entry which is preliminary data.</text>
</comment>
<comment type="similarity">
    <text evidence="1">Belongs to the LRRFIP family.</text>
</comment>
<gene>
    <name evidence="3" type="ORF">ZHD862_LOCUS39123</name>
</gene>
<accession>A0A815WEE2</accession>
<organism evidence="3 4">
    <name type="scientific">Rotaria sordida</name>
    <dbReference type="NCBI Taxonomy" id="392033"/>
    <lineage>
        <taxon>Eukaryota</taxon>
        <taxon>Metazoa</taxon>
        <taxon>Spiralia</taxon>
        <taxon>Gnathifera</taxon>
        <taxon>Rotifera</taxon>
        <taxon>Eurotatoria</taxon>
        <taxon>Bdelloidea</taxon>
        <taxon>Philodinida</taxon>
        <taxon>Philodinidae</taxon>
        <taxon>Rotaria</taxon>
    </lineage>
</organism>
<proteinExistence type="inferred from homology"/>
<evidence type="ECO:0000313" key="4">
    <source>
        <dbReference type="Proteomes" id="UP000663864"/>
    </source>
</evidence>